<proteinExistence type="inferred from homology"/>
<comment type="function">
    <text evidence="9">Catalyzes the proton-dependent transport of sialic acid.</text>
</comment>
<keyword evidence="5 9" id="KW-0762">Sugar transport</keyword>
<feature type="transmembrane region" description="Helical" evidence="9">
    <location>
        <begin position="346"/>
        <end position="368"/>
    </location>
</feature>
<feature type="transmembrane region" description="Helical" evidence="9">
    <location>
        <begin position="406"/>
        <end position="425"/>
    </location>
</feature>
<evidence type="ECO:0000256" key="8">
    <source>
        <dbReference type="ARBA" id="ARBA00023136"/>
    </source>
</evidence>
<feature type="transmembrane region" description="Helical" evidence="9">
    <location>
        <begin position="248"/>
        <end position="267"/>
    </location>
</feature>
<keyword evidence="4 9" id="KW-0997">Cell inner membrane</keyword>
<evidence type="ECO:0000256" key="4">
    <source>
        <dbReference type="ARBA" id="ARBA00022519"/>
    </source>
</evidence>
<feature type="transmembrane region" description="Helical" evidence="9">
    <location>
        <begin position="55"/>
        <end position="74"/>
    </location>
</feature>
<keyword evidence="2 9" id="KW-0813">Transport</keyword>
<feature type="transmembrane region" description="Helical" evidence="9">
    <location>
        <begin position="86"/>
        <end position="106"/>
    </location>
</feature>
<reference evidence="11" key="1">
    <citation type="submission" date="2021-04" db="EMBL/GenBank/DDBJ databases">
        <title>Difference and commonality of drug resistance evolution in various bacteria. and drug sensitivity profiles.</title>
        <authorList>
            <person name="Maeda T."/>
            <person name="Shibai A."/>
            <person name="Kawada K."/>
            <person name="Kotani H."/>
            <person name="Tarusawa Y."/>
            <person name="Tanabe K."/>
            <person name="Furusawa C."/>
        </authorList>
    </citation>
    <scope>NUCLEOTIDE SEQUENCE</scope>
    <source>
        <strain evidence="11">JCM 8580</strain>
    </source>
</reference>
<dbReference type="SUPFAM" id="SSF103473">
    <property type="entry name" value="MFS general substrate transporter"/>
    <property type="match status" value="1"/>
</dbReference>
<feature type="domain" description="Major facilitator superfamily (MFS) profile" evidence="10">
    <location>
        <begin position="21"/>
        <end position="459"/>
    </location>
</feature>
<dbReference type="Proteomes" id="UP000682928">
    <property type="component" value="Chromosome"/>
</dbReference>
<evidence type="ECO:0000256" key="5">
    <source>
        <dbReference type="ARBA" id="ARBA00022597"/>
    </source>
</evidence>
<comment type="subcellular location">
    <subcellularLocation>
        <location evidence="9">Cell inner membrane</location>
        <topology evidence="9">Multi-pass membrane protein</topology>
    </subcellularLocation>
    <subcellularLocation>
        <location evidence="1">Membrane</location>
        <topology evidence="1">Multi-pass membrane protein</topology>
    </subcellularLocation>
</comment>
<evidence type="ECO:0000313" key="11">
    <source>
        <dbReference type="EMBL" id="BCU53908.1"/>
    </source>
</evidence>
<sequence>MTMPVQSIPWYRHLDRSQWRAFSAAWLGYLLDGFDFVLIALVLTEIQGEFGLTTVQAASLISAAFISRWFGGLMLGAMGDRYGRRLAMVTSIILFSVGTLACGFAPGYTTMFIARLVIGMGMAGEYGSSATYVIESWPKQLRNKASGFLISGFSVGAVIAAQVYSLVVPVWGWRALFFIGIVPIVFALWLRKNIPEAEDWQQKHAGKAPVRTMVDILYRGKLRLLNVLMTAIAAAALWYCFAAQMKNAALVLVFGLLCAAIFISFMVQSSGKRWPTGVMLMVVVLFAFLYSWPIQALLPTYLKTDLAYDPSTVARVLFFSGFGAAVGCCVGGFLGDWLGTRKAYVYSLLASQLLIIPVFAIGGANIWVLGLLLFFQQMLGQGISGILPKLIGGYFDTDQRAAGLGFTYNVGALGGALAPIIGALFAQKMELGTALGSLSFSLTFVVILLIGLDMPSRVQRWLRPEALRTHDAIDGKPFSGALTYNADNSDIVKTRRAAK</sequence>
<dbReference type="RefSeq" id="WP_212817269.1">
    <property type="nucleotide sequence ID" value="NZ_AP024590.1"/>
</dbReference>
<name>A0AA86M660_9ENTR</name>
<dbReference type="FunFam" id="1.20.1250.20:FF:000027">
    <property type="entry name" value="Sialic acid transporter NanT"/>
    <property type="match status" value="1"/>
</dbReference>
<keyword evidence="6 9" id="KW-0812">Transmembrane</keyword>
<evidence type="ECO:0000256" key="6">
    <source>
        <dbReference type="ARBA" id="ARBA00022692"/>
    </source>
</evidence>
<dbReference type="InterPro" id="IPR011701">
    <property type="entry name" value="MFS"/>
</dbReference>
<dbReference type="InterPro" id="IPR036259">
    <property type="entry name" value="MFS_trans_sf"/>
</dbReference>
<dbReference type="Pfam" id="PF07690">
    <property type="entry name" value="MFS_1"/>
    <property type="match status" value="1"/>
</dbReference>
<evidence type="ECO:0000256" key="9">
    <source>
        <dbReference type="HAMAP-Rule" id="MF_01238"/>
    </source>
</evidence>
<keyword evidence="7 9" id="KW-1133">Transmembrane helix</keyword>
<dbReference type="NCBIfam" id="TIGR00891">
    <property type="entry name" value="2A0112"/>
    <property type="match status" value="1"/>
</dbReference>
<evidence type="ECO:0000256" key="3">
    <source>
        <dbReference type="ARBA" id="ARBA00022475"/>
    </source>
</evidence>
<evidence type="ECO:0000256" key="1">
    <source>
        <dbReference type="ARBA" id="ARBA00004141"/>
    </source>
</evidence>
<feature type="transmembrane region" description="Helical" evidence="9">
    <location>
        <begin position="171"/>
        <end position="190"/>
    </location>
</feature>
<feature type="transmembrane region" description="Helical" evidence="9">
    <location>
        <begin position="312"/>
        <end position="334"/>
    </location>
</feature>
<accession>A0AA86M660</accession>
<dbReference type="GO" id="GO:0015538">
    <property type="term" value="F:sialic acid:proton symporter activity"/>
    <property type="evidence" value="ECO:0007669"/>
    <property type="project" value="UniProtKB-UniRule"/>
</dbReference>
<dbReference type="AlphaFoldDB" id="A0AA86M660"/>
<gene>
    <name evidence="9 11" type="primary">nanT</name>
    <name evidence="11" type="ORF">ENKO_05020</name>
</gene>
<evidence type="ECO:0000313" key="12">
    <source>
        <dbReference type="Proteomes" id="UP000682928"/>
    </source>
</evidence>
<organism evidence="11 12">
    <name type="scientific">Enterobacter kobei</name>
    <dbReference type="NCBI Taxonomy" id="208224"/>
    <lineage>
        <taxon>Bacteria</taxon>
        <taxon>Pseudomonadati</taxon>
        <taxon>Pseudomonadota</taxon>
        <taxon>Gammaproteobacteria</taxon>
        <taxon>Enterobacterales</taxon>
        <taxon>Enterobacteriaceae</taxon>
        <taxon>Enterobacter</taxon>
        <taxon>Enterobacter cloacae complex</taxon>
    </lineage>
</organism>
<feature type="transmembrane region" description="Helical" evidence="9">
    <location>
        <begin position="224"/>
        <end position="242"/>
    </location>
</feature>
<evidence type="ECO:0000259" key="10">
    <source>
        <dbReference type="PROSITE" id="PS50850"/>
    </source>
</evidence>
<dbReference type="GO" id="GO:0005886">
    <property type="term" value="C:plasma membrane"/>
    <property type="evidence" value="ECO:0007669"/>
    <property type="project" value="UniProtKB-SubCell"/>
</dbReference>
<feature type="transmembrane region" description="Helical" evidence="9">
    <location>
        <begin position="431"/>
        <end position="452"/>
    </location>
</feature>
<evidence type="ECO:0000256" key="2">
    <source>
        <dbReference type="ARBA" id="ARBA00022448"/>
    </source>
</evidence>
<dbReference type="PANTHER" id="PTHR23508">
    <property type="entry name" value="CARBOXYLIC ACID TRANSPORTER PROTEIN HOMOLOG"/>
    <property type="match status" value="1"/>
</dbReference>
<dbReference type="CDD" id="cd17316">
    <property type="entry name" value="MFS_SV2_like"/>
    <property type="match status" value="1"/>
</dbReference>
<dbReference type="HAMAP" id="MF_01238">
    <property type="entry name" value="MFS_NanT"/>
    <property type="match status" value="1"/>
</dbReference>
<evidence type="ECO:0000256" key="7">
    <source>
        <dbReference type="ARBA" id="ARBA00022989"/>
    </source>
</evidence>
<protein>
    <recommendedName>
        <fullName evidence="9">Sialic acid transporter NanT</fullName>
    </recommendedName>
    <alternativeName>
        <fullName evidence="9">Sialic acid permease</fullName>
    </alternativeName>
    <alternativeName>
        <fullName evidence="9">Sialic acid/H(+) symporter</fullName>
    </alternativeName>
</protein>
<comment type="catalytic activity">
    <reaction evidence="9">
        <text>N-acetylneuraminate(in) + H(+)(in) = N-acetylneuraminate(out) + H(+)(out)</text>
        <dbReference type="Rhea" id="RHEA:28987"/>
        <dbReference type="ChEBI" id="CHEBI:15378"/>
        <dbReference type="ChEBI" id="CHEBI:35418"/>
    </reaction>
</comment>
<feature type="transmembrane region" description="Helical" evidence="9">
    <location>
        <begin position="146"/>
        <end position="165"/>
    </location>
</feature>
<dbReference type="GO" id="GO:0046943">
    <property type="term" value="F:carboxylic acid transmembrane transporter activity"/>
    <property type="evidence" value="ECO:0007669"/>
    <property type="project" value="TreeGrafter"/>
</dbReference>
<dbReference type="InterPro" id="IPR004742">
    <property type="entry name" value="SA_transporter"/>
</dbReference>
<dbReference type="EMBL" id="AP024590">
    <property type="protein sequence ID" value="BCU53908.1"/>
    <property type="molecule type" value="Genomic_DNA"/>
</dbReference>
<keyword evidence="3 9" id="KW-1003">Cell membrane</keyword>
<dbReference type="FunFam" id="1.20.1250.20:FF:000038">
    <property type="entry name" value="Sialic acid transporter NanT"/>
    <property type="match status" value="1"/>
</dbReference>
<comment type="similarity">
    <text evidence="9">Belongs to the major facilitator superfamily. Sialate:H(+) symporter (SHS) (TC 2.A.1.12) family.</text>
</comment>
<dbReference type="InterPro" id="IPR020846">
    <property type="entry name" value="MFS_dom"/>
</dbReference>
<dbReference type="PANTHER" id="PTHR23508:SF3">
    <property type="entry name" value="SIALIC ACID TRANSPORTER NANT"/>
    <property type="match status" value="1"/>
</dbReference>
<feature type="transmembrane region" description="Helical" evidence="9">
    <location>
        <begin position="274"/>
        <end position="292"/>
    </location>
</feature>
<dbReference type="PROSITE" id="PS50850">
    <property type="entry name" value="MFS"/>
    <property type="match status" value="1"/>
</dbReference>
<keyword evidence="8 9" id="KW-0472">Membrane</keyword>
<feature type="transmembrane region" description="Helical" evidence="9">
    <location>
        <begin position="21"/>
        <end position="43"/>
    </location>
</feature>
<dbReference type="Gene3D" id="1.20.1250.20">
    <property type="entry name" value="MFS general substrate transporter like domains"/>
    <property type="match status" value="2"/>
</dbReference>
<dbReference type="NCBIfam" id="NF003024">
    <property type="entry name" value="PRK03893.1"/>
    <property type="match status" value="1"/>
</dbReference>